<dbReference type="PANTHER" id="PTHR24345:SF0">
    <property type="entry name" value="CELL CYCLE SERINE_THREONINE-PROTEIN KINASE CDC5_MSD2"/>
    <property type="match status" value="1"/>
</dbReference>
<evidence type="ECO:0000256" key="4">
    <source>
        <dbReference type="ARBA" id="ARBA00022741"/>
    </source>
</evidence>
<keyword evidence="1 8" id="KW-0723">Serine/threonine-protein kinase</keyword>
<dbReference type="GO" id="GO:0140429">
    <property type="term" value="P:positive regulation of mitotic sister chromatid biorientation"/>
    <property type="evidence" value="ECO:0007669"/>
    <property type="project" value="EnsemblFungi"/>
</dbReference>
<evidence type="ECO:0000256" key="1">
    <source>
        <dbReference type="ARBA" id="ARBA00022527"/>
    </source>
</evidence>
<dbReference type="GO" id="GO:0045944">
    <property type="term" value="P:positive regulation of transcription by RNA polymerase II"/>
    <property type="evidence" value="ECO:0007669"/>
    <property type="project" value="EnsemblFungi"/>
</dbReference>
<feature type="compositionally biased region" description="Low complexity" evidence="9">
    <location>
        <begin position="411"/>
        <end position="428"/>
    </location>
</feature>
<keyword evidence="13" id="KW-1185">Reference proteome</keyword>
<dbReference type="GO" id="GO:0005524">
    <property type="term" value="F:ATP binding"/>
    <property type="evidence" value="ECO:0007669"/>
    <property type="project" value="UniProtKB-UniRule"/>
</dbReference>
<feature type="domain" description="Protein kinase" evidence="10">
    <location>
        <begin position="55"/>
        <end position="310"/>
    </location>
</feature>
<dbReference type="GO" id="GO:1990023">
    <property type="term" value="C:mitotic spindle midzone"/>
    <property type="evidence" value="ECO:0007669"/>
    <property type="project" value="EnsemblFungi"/>
</dbReference>
<dbReference type="SMART" id="SM00220">
    <property type="entry name" value="S_TKc"/>
    <property type="match status" value="1"/>
</dbReference>
<evidence type="ECO:0000256" key="8">
    <source>
        <dbReference type="RuleBase" id="RU361162"/>
    </source>
</evidence>
<dbReference type="InterPro" id="IPR017441">
    <property type="entry name" value="Protein_kinase_ATP_BS"/>
</dbReference>
<dbReference type="GO" id="GO:0031031">
    <property type="term" value="P:positive regulation of septation initiation signaling"/>
    <property type="evidence" value="ECO:0007669"/>
    <property type="project" value="EnsemblFungi"/>
</dbReference>
<dbReference type="FunFam" id="3.30.1120.30:FF:000005">
    <property type="entry name" value="Serine/threonine-protein kinase"/>
    <property type="match status" value="1"/>
</dbReference>
<dbReference type="FunCoup" id="A0A0L0HQX4">
    <property type="interactions" value="260"/>
</dbReference>
<dbReference type="eggNOG" id="KOG0575">
    <property type="taxonomic scope" value="Eukaryota"/>
</dbReference>
<dbReference type="GO" id="GO:0045793">
    <property type="term" value="P:positive regulation of cell size"/>
    <property type="evidence" value="ECO:0007669"/>
    <property type="project" value="EnsemblFungi"/>
</dbReference>
<dbReference type="RefSeq" id="XP_016611820.1">
    <property type="nucleotide sequence ID" value="XM_016749565.1"/>
</dbReference>
<dbReference type="GO" id="GO:0004674">
    <property type="term" value="F:protein serine/threonine kinase activity"/>
    <property type="evidence" value="ECO:0007669"/>
    <property type="project" value="UniProtKB-KW"/>
</dbReference>
<dbReference type="PROSITE" id="PS00107">
    <property type="entry name" value="PROTEIN_KINASE_ATP"/>
    <property type="match status" value="1"/>
</dbReference>
<dbReference type="GO" id="GO:0045842">
    <property type="term" value="P:positive regulation of mitotic metaphase/anaphase transition"/>
    <property type="evidence" value="ECO:0007669"/>
    <property type="project" value="EnsemblFungi"/>
</dbReference>
<dbReference type="Proteomes" id="UP000053201">
    <property type="component" value="Unassembled WGS sequence"/>
</dbReference>
<keyword evidence="3" id="KW-0677">Repeat</keyword>
<reference evidence="12 13" key="1">
    <citation type="submission" date="2009-08" db="EMBL/GenBank/DDBJ databases">
        <title>The Genome Sequence of Spizellomyces punctatus strain DAOM BR117.</title>
        <authorList>
            <consortium name="The Broad Institute Genome Sequencing Platform"/>
            <person name="Russ C."/>
            <person name="Cuomo C."/>
            <person name="Shea T."/>
            <person name="Young S.K."/>
            <person name="Zeng Q."/>
            <person name="Koehrsen M."/>
            <person name="Haas B."/>
            <person name="Borodovsky M."/>
            <person name="Guigo R."/>
            <person name="Alvarado L."/>
            <person name="Berlin A."/>
            <person name="Bochicchio J."/>
            <person name="Borenstein D."/>
            <person name="Chapman S."/>
            <person name="Chen Z."/>
            <person name="Engels R."/>
            <person name="Freedman E."/>
            <person name="Gellesch M."/>
            <person name="Goldberg J."/>
            <person name="Griggs A."/>
            <person name="Gujja S."/>
            <person name="Heiman D."/>
            <person name="Hepburn T."/>
            <person name="Howarth C."/>
            <person name="Jen D."/>
            <person name="Larson L."/>
            <person name="Lewis B."/>
            <person name="Mehta T."/>
            <person name="Park D."/>
            <person name="Pearson M."/>
            <person name="Roberts A."/>
            <person name="Saif S."/>
            <person name="Shenoy N."/>
            <person name="Sisk P."/>
            <person name="Stolte C."/>
            <person name="Sykes S."/>
            <person name="Thomson T."/>
            <person name="Walk T."/>
            <person name="White J."/>
            <person name="Yandava C."/>
            <person name="Burger G."/>
            <person name="Gray M.W."/>
            <person name="Holland P.W.H."/>
            <person name="King N."/>
            <person name="Lang F.B.F."/>
            <person name="Roger A.J."/>
            <person name="Ruiz-Trillo I."/>
            <person name="Lander E."/>
            <person name="Nusbaum C."/>
        </authorList>
    </citation>
    <scope>NUCLEOTIDE SEQUENCE [LARGE SCALE GENOMIC DNA]</scope>
    <source>
        <strain evidence="12 13">DAOM BR117</strain>
    </source>
</reference>
<dbReference type="SUPFAM" id="SSF56112">
    <property type="entry name" value="Protein kinase-like (PK-like)"/>
    <property type="match status" value="1"/>
</dbReference>
<dbReference type="GO" id="GO:0005737">
    <property type="term" value="C:cytoplasm"/>
    <property type="evidence" value="ECO:0007669"/>
    <property type="project" value="TreeGrafter"/>
</dbReference>
<feature type="region of interest" description="Disordered" evidence="9">
    <location>
        <begin position="353"/>
        <end position="380"/>
    </location>
</feature>
<evidence type="ECO:0000256" key="9">
    <source>
        <dbReference type="SAM" id="MobiDB-lite"/>
    </source>
</evidence>
<dbReference type="GO" id="GO:0035556">
    <property type="term" value="P:intracellular signal transduction"/>
    <property type="evidence" value="ECO:0007669"/>
    <property type="project" value="EnsemblFungi"/>
</dbReference>
<sequence>MMLASQPQYREPGRHRNLVPKASPTERPAPPRNNTPRTFPEPPVVLVDRKKGYRFTRGGILGEGGFARCYEAFDSKGEQFAVKVIAKASLTTSKQRAKLVAEIRIHQMLSHPNIVGFKHCFEDDDFVYMILELCENKTFVEMLRKRRRLTEPEVCHYMWQLLDAVREVHRRGVIHRDLKLGNLFLTRDMQLKLGDFGLAAMIKHDGERKKTICGTPNYIAPEVLFDTQTGHSFEVDIWSLGVVMYTLLIGKPPFQTKDVKAIYKKIRDNSYDFPPQIAISRSAKDIITALLQSRPERRPSVDDIMQHEYFTGQPVIKSIPISALTVIPDFLQLPAKEPSSAVGRSVLTDASASKALRTSNSLPGSDRQPSPSHNSNELNGHTDALLAKDFDRLKIDSENRPPIPSSWMRRQQSSDSQSGKAKSSTSSGIAEGARVVPMPTPDPDSSDADAANGPNRSSSSNSSASKHEVEPRAPPSPQSDGASTFKITSPETVRARNSSSFTSPRSAENPRKSVNVLQTMYQNLQDGLRSDRIGTRRIDEMEEVSAPRIFITKWIDYSNKYGLGYQLRDGSVGVYFNDSTSIILAADNHHFEYLFYDKGSDRTVMHRKAYTMTQHPEDLLKKVTLMKHFRGYMQDNLFKACKHSTDDAPRTQNLDFLTKYLRTKHGVIFRLSNHIVQLNLFDHSKVILSNDGRVVTYIDQNREFTTKSLNSFVGTGDKDIIDRLKYMREVLYQMLVKKQRKSSGEACNVGESGA</sequence>
<dbReference type="PROSITE" id="PS50078">
    <property type="entry name" value="POLO_BOX"/>
    <property type="match status" value="2"/>
</dbReference>
<dbReference type="GO" id="GO:1990813">
    <property type="term" value="P:meiotic centromeric cohesion protection in anaphase I"/>
    <property type="evidence" value="ECO:0007669"/>
    <property type="project" value="EnsemblFungi"/>
</dbReference>
<dbReference type="InterPro" id="IPR033695">
    <property type="entry name" value="POLO_box_2"/>
</dbReference>
<dbReference type="GO" id="GO:0140602">
    <property type="term" value="C:nucleolar peripheral inclusion body"/>
    <property type="evidence" value="ECO:0007669"/>
    <property type="project" value="EnsemblFungi"/>
</dbReference>
<accession>A0A0L0HQX4</accession>
<evidence type="ECO:0000256" key="6">
    <source>
        <dbReference type="ARBA" id="ARBA00022840"/>
    </source>
</evidence>
<dbReference type="GO" id="GO:0031619">
    <property type="term" value="P:homologous chromosome orientation in meiotic metaphase I"/>
    <property type="evidence" value="ECO:0007669"/>
    <property type="project" value="EnsemblFungi"/>
</dbReference>
<dbReference type="OMA" id="IQIHKSM"/>
<dbReference type="GO" id="GO:0000776">
    <property type="term" value="C:kinetochore"/>
    <property type="evidence" value="ECO:0007669"/>
    <property type="project" value="EnsemblFungi"/>
</dbReference>
<comment type="similarity">
    <text evidence="8">Belongs to the protein kinase superfamily. Ser/Thr protein kinase family. CDC5/Polo subfamily.</text>
</comment>
<evidence type="ECO:0000259" key="10">
    <source>
        <dbReference type="PROSITE" id="PS50011"/>
    </source>
</evidence>
<dbReference type="PROSITE" id="PS00108">
    <property type="entry name" value="PROTEIN_KINASE_ST"/>
    <property type="match status" value="1"/>
</dbReference>
<feature type="compositionally biased region" description="Low complexity" evidence="9">
    <location>
        <begin position="448"/>
        <end position="464"/>
    </location>
</feature>
<dbReference type="GeneID" id="27684917"/>
<dbReference type="InParanoid" id="A0A0L0HQX4"/>
<dbReference type="InterPro" id="IPR011009">
    <property type="entry name" value="Kinase-like_dom_sf"/>
</dbReference>
<dbReference type="InterPro" id="IPR000719">
    <property type="entry name" value="Prot_kinase_dom"/>
</dbReference>
<dbReference type="PANTHER" id="PTHR24345">
    <property type="entry name" value="SERINE/THREONINE-PROTEIN KINASE PLK"/>
    <property type="match status" value="1"/>
</dbReference>
<proteinExistence type="inferred from homology"/>
<dbReference type="GO" id="GO:0046827">
    <property type="term" value="P:positive regulation of protein export from nucleus"/>
    <property type="evidence" value="ECO:0007669"/>
    <property type="project" value="EnsemblFungi"/>
</dbReference>
<feature type="domain" description="POLO box" evidence="11">
    <location>
        <begin position="656"/>
        <end position="736"/>
    </location>
</feature>
<dbReference type="Pfam" id="PF00069">
    <property type="entry name" value="Pkinase"/>
    <property type="match status" value="1"/>
</dbReference>
<feature type="compositionally biased region" description="Polar residues" evidence="9">
    <location>
        <begin position="353"/>
        <end position="379"/>
    </location>
</feature>
<feature type="region of interest" description="Disordered" evidence="9">
    <location>
        <begin position="396"/>
        <end position="514"/>
    </location>
</feature>
<dbReference type="GO" id="GO:0090619">
    <property type="term" value="C:meiotic spindle pole"/>
    <property type="evidence" value="ECO:0007669"/>
    <property type="project" value="EnsemblFungi"/>
</dbReference>
<dbReference type="PROSITE" id="PS50011">
    <property type="entry name" value="PROTEIN_KINASE_DOM"/>
    <property type="match status" value="1"/>
</dbReference>
<keyword evidence="4 7" id="KW-0547">Nucleotide-binding</keyword>
<keyword evidence="2 8" id="KW-0808">Transferase</keyword>
<dbReference type="GO" id="GO:0010971">
    <property type="term" value="P:positive regulation of G2/M transition of mitotic cell cycle"/>
    <property type="evidence" value="ECO:0007669"/>
    <property type="project" value="EnsemblFungi"/>
</dbReference>
<dbReference type="SUPFAM" id="SSF82615">
    <property type="entry name" value="Polo-box domain"/>
    <property type="match status" value="2"/>
</dbReference>
<dbReference type="GO" id="GO:1990395">
    <property type="term" value="P:meiotic spindle pole body organization"/>
    <property type="evidence" value="ECO:0007669"/>
    <property type="project" value="EnsemblFungi"/>
</dbReference>
<organism evidence="12 13">
    <name type="scientific">Spizellomyces punctatus (strain DAOM BR117)</name>
    <dbReference type="NCBI Taxonomy" id="645134"/>
    <lineage>
        <taxon>Eukaryota</taxon>
        <taxon>Fungi</taxon>
        <taxon>Fungi incertae sedis</taxon>
        <taxon>Chytridiomycota</taxon>
        <taxon>Chytridiomycota incertae sedis</taxon>
        <taxon>Chytridiomycetes</taxon>
        <taxon>Spizellomycetales</taxon>
        <taxon>Spizellomycetaceae</taxon>
        <taxon>Spizellomyces</taxon>
    </lineage>
</organism>
<evidence type="ECO:0000256" key="3">
    <source>
        <dbReference type="ARBA" id="ARBA00022737"/>
    </source>
</evidence>
<name>A0A0L0HQX4_SPIPD</name>
<dbReference type="CDD" id="cd13118">
    <property type="entry name" value="POLO_box_1"/>
    <property type="match status" value="1"/>
</dbReference>
<dbReference type="GO" id="GO:0051455">
    <property type="term" value="P:spindle attachment to meiosis I kinetochore"/>
    <property type="evidence" value="ECO:0007669"/>
    <property type="project" value="EnsemblFungi"/>
</dbReference>
<dbReference type="InterPro" id="IPR000959">
    <property type="entry name" value="POLO_box_dom"/>
</dbReference>
<feature type="compositionally biased region" description="Polar residues" evidence="9">
    <location>
        <begin position="478"/>
        <end position="506"/>
    </location>
</feature>
<dbReference type="Gene3D" id="1.10.510.10">
    <property type="entry name" value="Transferase(Phosphotransferase) domain 1"/>
    <property type="match status" value="1"/>
</dbReference>
<dbReference type="InterPro" id="IPR033701">
    <property type="entry name" value="POLO_box_1"/>
</dbReference>
<keyword evidence="5 8" id="KW-0418">Kinase</keyword>
<evidence type="ECO:0000256" key="2">
    <source>
        <dbReference type="ARBA" id="ARBA00022679"/>
    </source>
</evidence>
<dbReference type="InterPro" id="IPR008271">
    <property type="entry name" value="Ser/Thr_kinase_AS"/>
</dbReference>
<dbReference type="AlphaFoldDB" id="A0A0L0HQX4"/>
<dbReference type="FunFam" id="3.30.200.20:FF:000091">
    <property type="entry name" value="Serine/threonine-protein kinase PLK"/>
    <property type="match status" value="1"/>
</dbReference>
<evidence type="ECO:0000313" key="12">
    <source>
        <dbReference type="EMBL" id="KND03781.1"/>
    </source>
</evidence>
<evidence type="ECO:0000313" key="13">
    <source>
        <dbReference type="Proteomes" id="UP000053201"/>
    </source>
</evidence>
<evidence type="ECO:0000256" key="5">
    <source>
        <dbReference type="ARBA" id="ARBA00022777"/>
    </source>
</evidence>
<dbReference type="GO" id="GO:0044732">
    <property type="term" value="C:mitotic spindle pole body"/>
    <property type="evidence" value="ECO:0007669"/>
    <property type="project" value="EnsemblFungi"/>
</dbReference>
<dbReference type="EC" id="2.7.11.21" evidence="8"/>
<dbReference type="VEuPathDB" id="FungiDB:SPPG_01237"/>
<protein>
    <recommendedName>
        <fullName evidence="8">Serine/threonine-protein kinase</fullName>
        <ecNumber evidence="8">2.7.11.21</ecNumber>
    </recommendedName>
</protein>
<keyword evidence="6 7" id="KW-0067">ATP-binding</keyword>
<evidence type="ECO:0000256" key="7">
    <source>
        <dbReference type="PROSITE-ProRule" id="PRU10141"/>
    </source>
</evidence>
<dbReference type="FunFam" id="1.10.510.10:FF:000571">
    <property type="entry name" value="Maternal embryonic leucine zipper kinase"/>
    <property type="match status" value="1"/>
</dbReference>
<dbReference type="CDD" id="cd13117">
    <property type="entry name" value="POLO_box_2"/>
    <property type="match status" value="1"/>
</dbReference>
<dbReference type="Gene3D" id="3.30.1120.30">
    <property type="entry name" value="POLO box domain"/>
    <property type="match status" value="2"/>
</dbReference>
<dbReference type="GO" id="GO:1990571">
    <property type="term" value="P:meiotic centromere clustering"/>
    <property type="evidence" value="ECO:0007669"/>
    <property type="project" value="EnsemblFungi"/>
</dbReference>
<dbReference type="CDD" id="cd14099">
    <property type="entry name" value="STKc_PLK"/>
    <property type="match status" value="1"/>
</dbReference>
<comment type="catalytic activity">
    <reaction evidence="8">
        <text>L-threonyl-[protein] + ATP = O-phospho-L-threonyl-[protein] + ADP + H(+)</text>
        <dbReference type="Rhea" id="RHEA:46608"/>
        <dbReference type="Rhea" id="RHEA-COMP:11060"/>
        <dbReference type="Rhea" id="RHEA-COMP:11605"/>
        <dbReference type="ChEBI" id="CHEBI:15378"/>
        <dbReference type="ChEBI" id="CHEBI:30013"/>
        <dbReference type="ChEBI" id="CHEBI:30616"/>
        <dbReference type="ChEBI" id="CHEBI:61977"/>
        <dbReference type="ChEBI" id="CHEBI:456216"/>
        <dbReference type="EC" id="2.7.11.21"/>
    </reaction>
</comment>
<dbReference type="GO" id="GO:0035974">
    <property type="term" value="C:meiotic spindle pole body"/>
    <property type="evidence" value="ECO:0007669"/>
    <property type="project" value="EnsemblFungi"/>
</dbReference>
<dbReference type="Gene3D" id="3.30.200.20">
    <property type="entry name" value="Phosphorylase Kinase, domain 1"/>
    <property type="match status" value="1"/>
</dbReference>
<dbReference type="GO" id="GO:0007052">
    <property type="term" value="P:mitotic spindle organization"/>
    <property type="evidence" value="ECO:0007669"/>
    <property type="project" value="TreeGrafter"/>
</dbReference>
<feature type="compositionally biased region" description="Pro residues" evidence="9">
    <location>
        <begin position="27"/>
        <end position="43"/>
    </location>
</feature>
<dbReference type="Pfam" id="PF00659">
    <property type="entry name" value="POLO_box"/>
    <property type="match status" value="2"/>
</dbReference>
<dbReference type="EMBL" id="KQ257451">
    <property type="protein sequence ID" value="KND03781.1"/>
    <property type="molecule type" value="Genomic_DNA"/>
</dbReference>
<feature type="domain" description="POLO box" evidence="11">
    <location>
        <begin position="550"/>
        <end position="635"/>
    </location>
</feature>
<dbReference type="InterPro" id="IPR036947">
    <property type="entry name" value="POLO_box_dom_sf"/>
</dbReference>
<dbReference type="OrthoDB" id="408964at2759"/>
<feature type="binding site" evidence="7">
    <location>
        <position position="87"/>
    </location>
    <ligand>
        <name>ATP</name>
        <dbReference type="ChEBI" id="CHEBI:30616"/>
    </ligand>
</feature>
<feature type="region of interest" description="Disordered" evidence="9">
    <location>
        <begin position="1"/>
        <end position="43"/>
    </location>
</feature>
<dbReference type="STRING" id="645134.A0A0L0HQX4"/>
<gene>
    <name evidence="12" type="ORF">SPPG_01237</name>
</gene>
<evidence type="ECO:0000259" key="11">
    <source>
        <dbReference type="PROSITE" id="PS50078"/>
    </source>
</evidence>
<dbReference type="GO" id="GO:0140281">
    <property type="term" value="P:positive regulation of mitotic division septum assembly"/>
    <property type="evidence" value="ECO:0007669"/>
    <property type="project" value="EnsemblFungi"/>
</dbReference>